<dbReference type="AlphaFoldDB" id="A0A1Q9EQN9"/>
<dbReference type="OrthoDB" id="447746at2759"/>
<evidence type="ECO:0000313" key="3">
    <source>
        <dbReference type="Proteomes" id="UP000186817"/>
    </source>
</evidence>
<evidence type="ECO:0000313" key="2">
    <source>
        <dbReference type="EMBL" id="OLQ09698.1"/>
    </source>
</evidence>
<protein>
    <submittedName>
        <fullName evidence="2">Uncharacterized protein</fullName>
    </submittedName>
</protein>
<accession>A0A1Q9EQN9</accession>
<keyword evidence="3" id="KW-1185">Reference proteome</keyword>
<gene>
    <name evidence="2" type="ORF">AK812_SmicGene6664</name>
</gene>
<reference evidence="2 3" key="1">
    <citation type="submission" date="2016-02" db="EMBL/GenBank/DDBJ databases">
        <title>Genome analysis of coral dinoflagellate symbionts highlights evolutionary adaptations to a symbiotic lifestyle.</title>
        <authorList>
            <person name="Aranda M."/>
            <person name="Li Y."/>
            <person name="Liew Y.J."/>
            <person name="Baumgarten S."/>
            <person name="Simakov O."/>
            <person name="Wilson M."/>
            <person name="Piel J."/>
            <person name="Ashoor H."/>
            <person name="Bougouffa S."/>
            <person name="Bajic V.B."/>
            <person name="Ryu T."/>
            <person name="Ravasi T."/>
            <person name="Bayer T."/>
            <person name="Micklem G."/>
            <person name="Kim H."/>
            <person name="Bhak J."/>
            <person name="Lajeunesse T.C."/>
            <person name="Voolstra C.R."/>
        </authorList>
    </citation>
    <scope>NUCLEOTIDE SEQUENCE [LARGE SCALE GENOMIC DNA]</scope>
    <source>
        <strain evidence="2 3">CCMP2467</strain>
    </source>
</reference>
<feature type="signal peptide" evidence="1">
    <location>
        <begin position="1"/>
        <end position="23"/>
    </location>
</feature>
<keyword evidence="1" id="KW-0732">Signal</keyword>
<organism evidence="2 3">
    <name type="scientific">Symbiodinium microadriaticum</name>
    <name type="common">Dinoflagellate</name>
    <name type="synonym">Zooxanthella microadriatica</name>
    <dbReference type="NCBI Taxonomy" id="2951"/>
    <lineage>
        <taxon>Eukaryota</taxon>
        <taxon>Sar</taxon>
        <taxon>Alveolata</taxon>
        <taxon>Dinophyceae</taxon>
        <taxon>Suessiales</taxon>
        <taxon>Symbiodiniaceae</taxon>
        <taxon>Symbiodinium</taxon>
    </lineage>
</organism>
<comment type="caution">
    <text evidence="2">The sequence shown here is derived from an EMBL/GenBank/DDBJ whole genome shotgun (WGS) entry which is preliminary data.</text>
</comment>
<name>A0A1Q9EQN9_SYMMI</name>
<evidence type="ECO:0000256" key="1">
    <source>
        <dbReference type="SAM" id="SignalP"/>
    </source>
</evidence>
<dbReference type="Proteomes" id="UP000186817">
    <property type="component" value="Unassembled WGS sequence"/>
</dbReference>
<sequence>MALRILRCLWLLRSLLLVRLSEAVGQGKPTLYCVALVTPGGYEPHLLAGQYALKAGIFECDDFALVSNVSARRLFAGHDSLLEEISSKVYQIDTTLFAPMLRGPPGFDPSSPKQLGNKGEKHLANTPIFLHFWKKLAEAGVYKKYNYTVKVDVDTVLLPARLSGLLAGRDEGARYFLNTAKDMYGNFLHGPVEILSTAALSIFRNNSKECEKKISKLAYGEDFWMNNCLKHLKVHAVAGLPLLYDMYSYGAYAQKTCGWLIPEKYSYGAYAQKTCGWLIPEKTTGHTAMTFAAYHPYKTFWEWMQCRMQTGEAPGYPMELQKLAASKADTPIAFEFKYTRPGILGVLKDSRATVPVAVLLVALCAAIVMSSAWAANIRRQCCGQKLYIEANTVTAVTEEQSFLNEEPNSPEIEKFFPRPTLGPSKIDRGSTATARSHAGQWICVATVSFARPLRCDSYRDFLTQKATSSHSSRSADVGSLQHAANVNDDDDYDCADAPALNPERMLVERSDSGHGAFTLGGAKTCFWTRQSLCKPGKVPILRGQLLQGDDDGEAGALRRALQALVERLLLPGSLALWPTLLEAPSMGHTLVTDLRVALIMWKKLQQARLLDFGLDDMESAIGIEVLKSFKIATSPEWRVIAAIPDDSLLCWPRGTKGTPRRFQDRAEEALALLGHELQIREIQVTEEDIARAKANRFERSRLVMIVSSTTDGWCRGFVMWFIFRAPRLLKRQPGDCVRGASDGESAKAPAIAPT</sequence>
<dbReference type="EMBL" id="LSRX01000092">
    <property type="protein sequence ID" value="OLQ09698.1"/>
    <property type="molecule type" value="Genomic_DNA"/>
</dbReference>
<proteinExistence type="predicted"/>
<feature type="chain" id="PRO_5012503164" evidence="1">
    <location>
        <begin position="24"/>
        <end position="754"/>
    </location>
</feature>